<accession>A0A4Z2ID16</accession>
<protein>
    <submittedName>
        <fullName evidence="2">Uncharacterized protein</fullName>
    </submittedName>
</protein>
<evidence type="ECO:0000313" key="2">
    <source>
        <dbReference type="EMBL" id="TNN75787.1"/>
    </source>
</evidence>
<organism evidence="2 3">
    <name type="scientific">Liparis tanakae</name>
    <name type="common">Tanaka's snailfish</name>
    <dbReference type="NCBI Taxonomy" id="230148"/>
    <lineage>
        <taxon>Eukaryota</taxon>
        <taxon>Metazoa</taxon>
        <taxon>Chordata</taxon>
        <taxon>Craniata</taxon>
        <taxon>Vertebrata</taxon>
        <taxon>Euteleostomi</taxon>
        <taxon>Actinopterygii</taxon>
        <taxon>Neopterygii</taxon>
        <taxon>Teleostei</taxon>
        <taxon>Neoteleostei</taxon>
        <taxon>Acanthomorphata</taxon>
        <taxon>Eupercaria</taxon>
        <taxon>Perciformes</taxon>
        <taxon>Cottioidei</taxon>
        <taxon>Cottales</taxon>
        <taxon>Liparidae</taxon>
        <taxon>Liparis</taxon>
    </lineage>
</organism>
<keyword evidence="3" id="KW-1185">Reference proteome</keyword>
<comment type="caution">
    <text evidence="2">The sequence shown here is derived from an EMBL/GenBank/DDBJ whole genome shotgun (WGS) entry which is preliminary data.</text>
</comment>
<reference evidence="2 3" key="1">
    <citation type="submission" date="2019-03" db="EMBL/GenBank/DDBJ databases">
        <title>First draft genome of Liparis tanakae, snailfish: a comprehensive survey of snailfish specific genes.</title>
        <authorList>
            <person name="Kim W."/>
            <person name="Song I."/>
            <person name="Jeong J.-H."/>
            <person name="Kim D."/>
            <person name="Kim S."/>
            <person name="Ryu S."/>
            <person name="Song J.Y."/>
            <person name="Lee S.K."/>
        </authorList>
    </citation>
    <scope>NUCLEOTIDE SEQUENCE [LARGE SCALE GENOMIC DNA]</scope>
    <source>
        <tissue evidence="2">Muscle</tissue>
    </source>
</reference>
<proteinExistence type="predicted"/>
<gene>
    <name evidence="2" type="ORF">EYF80_013934</name>
</gene>
<name>A0A4Z2ID16_9TELE</name>
<feature type="compositionally biased region" description="Basic and acidic residues" evidence="1">
    <location>
        <begin position="29"/>
        <end position="42"/>
    </location>
</feature>
<evidence type="ECO:0000256" key="1">
    <source>
        <dbReference type="SAM" id="MobiDB-lite"/>
    </source>
</evidence>
<dbReference type="AlphaFoldDB" id="A0A4Z2ID16"/>
<feature type="region of interest" description="Disordered" evidence="1">
    <location>
        <begin position="1"/>
        <end position="54"/>
    </location>
</feature>
<dbReference type="Proteomes" id="UP000314294">
    <property type="component" value="Unassembled WGS sequence"/>
</dbReference>
<sequence>MWLKLKCGSDQQHQSNKQQRMLGPGDQHFSVEEERRKSESHGDSYPSASGIGTQLSSLGKHLSLSHTPNDPSQHLVQVASVILYTGRGIDSKQNIPTVLFAKHSLWSCGDEGGQSLVESVLWFALEPISTQCPLSSETSKTEQEAEA</sequence>
<dbReference type="EMBL" id="SRLO01000099">
    <property type="protein sequence ID" value="TNN75787.1"/>
    <property type="molecule type" value="Genomic_DNA"/>
</dbReference>
<evidence type="ECO:0000313" key="3">
    <source>
        <dbReference type="Proteomes" id="UP000314294"/>
    </source>
</evidence>
<feature type="compositionally biased region" description="Polar residues" evidence="1">
    <location>
        <begin position="9"/>
        <end position="19"/>
    </location>
</feature>